<organism evidence="7 8">
    <name type="scientific">Ictalurus punctatus</name>
    <name type="common">Channel catfish</name>
    <name type="synonym">Silurus punctatus</name>
    <dbReference type="NCBI Taxonomy" id="7998"/>
    <lineage>
        <taxon>Eukaryota</taxon>
        <taxon>Metazoa</taxon>
        <taxon>Chordata</taxon>
        <taxon>Craniata</taxon>
        <taxon>Vertebrata</taxon>
        <taxon>Euteleostomi</taxon>
        <taxon>Actinopterygii</taxon>
        <taxon>Neopterygii</taxon>
        <taxon>Teleostei</taxon>
        <taxon>Ostariophysi</taxon>
        <taxon>Siluriformes</taxon>
        <taxon>Ictaluridae</taxon>
        <taxon>Ictalurus</taxon>
    </lineage>
</organism>
<accession>A0A2D0QBR0</accession>
<dbReference type="InterPro" id="IPR020846">
    <property type="entry name" value="MFS_dom"/>
</dbReference>
<feature type="transmembrane region" description="Helical" evidence="5">
    <location>
        <begin position="444"/>
        <end position="464"/>
    </location>
</feature>
<keyword evidence="7" id="KW-1185">Reference proteome</keyword>
<feature type="transmembrane region" description="Helical" evidence="5">
    <location>
        <begin position="207"/>
        <end position="227"/>
    </location>
</feature>
<dbReference type="Gene3D" id="1.20.1250.20">
    <property type="entry name" value="MFS general substrate transporter like domains"/>
    <property type="match status" value="1"/>
</dbReference>
<feature type="transmembrane region" description="Helical" evidence="5">
    <location>
        <begin position="416"/>
        <end position="437"/>
    </location>
</feature>
<evidence type="ECO:0000256" key="4">
    <source>
        <dbReference type="ARBA" id="ARBA00023136"/>
    </source>
</evidence>
<feature type="transmembrane region" description="Helical" evidence="5">
    <location>
        <begin position="263"/>
        <end position="286"/>
    </location>
</feature>
<keyword evidence="4 5" id="KW-0472">Membrane</keyword>
<dbReference type="SUPFAM" id="SSF103473">
    <property type="entry name" value="MFS general substrate transporter"/>
    <property type="match status" value="1"/>
</dbReference>
<dbReference type="RefSeq" id="XP_017314830.1">
    <property type="nucleotide sequence ID" value="XM_017459341.3"/>
</dbReference>
<comment type="subcellular location">
    <subcellularLocation>
        <location evidence="1">Membrane</location>
        <topology evidence="1">Multi-pass membrane protein</topology>
    </subcellularLocation>
</comment>
<evidence type="ECO:0000256" key="5">
    <source>
        <dbReference type="SAM" id="Phobius"/>
    </source>
</evidence>
<feature type="transmembrane region" description="Helical" evidence="5">
    <location>
        <begin position="532"/>
        <end position="553"/>
    </location>
</feature>
<evidence type="ECO:0000313" key="8">
    <source>
        <dbReference type="RefSeq" id="XP_017314830.1"/>
    </source>
</evidence>
<dbReference type="GO" id="GO:0016020">
    <property type="term" value="C:membrane"/>
    <property type="evidence" value="ECO:0007669"/>
    <property type="project" value="UniProtKB-SubCell"/>
</dbReference>
<dbReference type="AlphaFoldDB" id="A0A2D0QBR0"/>
<proteinExistence type="predicted"/>
<evidence type="ECO:0000313" key="7">
    <source>
        <dbReference type="Proteomes" id="UP000221080"/>
    </source>
</evidence>
<evidence type="ECO:0000256" key="3">
    <source>
        <dbReference type="ARBA" id="ARBA00022989"/>
    </source>
</evidence>
<feature type="transmembrane region" description="Helical" evidence="5">
    <location>
        <begin position="177"/>
        <end position="195"/>
    </location>
</feature>
<evidence type="ECO:0000256" key="1">
    <source>
        <dbReference type="ARBA" id="ARBA00004141"/>
    </source>
</evidence>
<dbReference type="Pfam" id="PF07690">
    <property type="entry name" value="MFS_1"/>
    <property type="match status" value="1"/>
</dbReference>
<dbReference type="CTD" id="146429"/>
<keyword evidence="2 5" id="KW-0812">Transmembrane</keyword>
<feature type="transmembrane region" description="Helical" evidence="5">
    <location>
        <begin position="470"/>
        <end position="494"/>
    </location>
</feature>
<dbReference type="CDD" id="cd17443">
    <property type="entry name" value="MFS_SLC22A31"/>
    <property type="match status" value="1"/>
</dbReference>
<feature type="transmembrane region" description="Helical" evidence="5">
    <location>
        <begin position="233"/>
        <end position="251"/>
    </location>
</feature>
<reference evidence="8" key="2">
    <citation type="submission" date="2025-08" db="UniProtKB">
        <authorList>
            <consortium name="RefSeq"/>
        </authorList>
    </citation>
    <scope>IDENTIFICATION</scope>
    <source>
        <tissue evidence="8">Blood</tissue>
    </source>
</reference>
<dbReference type="InterPro" id="IPR011701">
    <property type="entry name" value="MFS"/>
</dbReference>
<keyword evidence="3 5" id="KW-1133">Transmembrane helix</keyword>
<dbReference type="OrthoDB" id="6612291at2759"/>
<evidence type="ECO:0000259" key="6">
    <source>
        <dbReference type="PROSITE" id="PS50850"/>
    </source>
</evidence>
<feature type="transmembrane region" description="Helical" evidence="5">
    <location>
        <begin position="292"/>
        <end position="310"/>
    </location>
</feature>
<dbReference type="STRING" id="7998.ENSIPUP00000035031"/>
<dbReference type="InterPro" id="IPR036259">
    <property type="entry name" value="MFS_trans_sf"/>
</dbReference>
<reference evidence="7" key="1">
    <citation type="journal article" date="2016" name="Nat. Commun.">
        <title>The channel catfish genome sequence provides insights into the evolution of scale formation in teleosts.</title>
        <authorList>
            <person name="Liu Z."/>
            <person name="Liu S."/>
            <person name="Yao J."/>
            <person name="Bao L."/>
            <person name="Zhang J."/>
            <person name="Li Y."/>
            <person name="Jiang C."/>
            <person name="Sun L."/>
            <person name="Wang R."/>
            <person name="Zhang Y."/>
            <person name="Zhou T."/>
            <person name="Zeng Q."/>
            <person name="Fu Q."/>
            <person name="Gao S."/>
            <person name="Li N."/>
            <person name="Koren S."/>
            <person name="Jiang Y."/>
            <person name="Zimin A."/>
            <person name="Xu P."/>
            <person name="Phillippy A.M."/>
            <person name="Geng X."/>
            <person name="Song L."/>
            <person name="Sun F."/>
            <person name="Li C."/>
            <person name="Wang X."/>
            <person name="Chen A."/>
            <person name="Jin Y."/>
            <person name="Yuan Z."/>
            <person name="Yang Y."/>
            <person name="Tan S."/>
            <person name="Peatman E."/>
            <person name="Lu J."/>
            <person name="Qin Z."/>
            <person name="Dunham R."/>
            <person name="Li Z."/>
            <person name="Sonstegard T."/>
            <person name="Feng J."/>
            <person name="Danzmann R.G."/>
            <person name="Schroeder S."/>
            <person name="Scheffler B."/>
            <person name="Duke M.V."/>
            <person name="Ballard L."/>
            <person name="Kucuktas H."/>
            <person name="Kaltenboeck L."/>
            <person name="Liu H."/>
            <person name="Armbruster J."/>
            <person name="Xie Y."/>
            <person name="Kirby M.L."/>
            <person name="Tian Y."/>
            <person name="Flanagan M.E."/>
            <person name="Mu W."/>
            <person name="Waldbieser G.C."/>
        </authorList>
    </citation>
    <scope>NUCLEOTIDE SEQUENCE [LARGE SCALE GENOMIC DNA]</scope>
    <source>
        <strain evidence="7">SDA103</strain>
    </source>
</reference>
<sequence length="644" mass="72080">MSGSFGSKPPQLVSRRFVCGTRRFPVAHTHFLSSKTMLFEAKIYPQVGGYGRYNRLVAVFSWFPHFAVALNLFSDIFLTLVPESYHCLADPELLPAAFLLSNFSTQTYLNFTVPWLNGSGLSHCELYKYPKNWTNFTESAHRTRVPCTRGWWYGKAAGLQSNLVTQWNLVCKDYWKIPLQHVSFMTGWILGYVLLGTLCDWLGRRRALLISVSFSGVLGVAVCFSNSSVVFQLLRLGQGTALAGVFLSSYITRLEVCDPSHRLMVSMMSGLFSVFAELMLPGLALLCSEWPVLQAVATVPLLLLLSYWCWPSVFPESPRWLLATSQIPQAKRCLQLFSTRNGMRKRDEIYPAETLLTEIDVAFPEDPLPKYHHIFELRHTRVIWRNCLILAFTLFLGTGIQYCFTRNLHNYSPHFYFVYFLRALTGAVACGFLCVTVDRVGRRGILLLAAIITGLSSLLLLALTQYLRGGLVLVLSFVGLFSSQALAMLSVFFASEVMPTVVRGGTLGLVMAAGSVGTAASSLMELQNNSGYFLHHVVFASFAVLSVICIMLLPESKHKALADSLKDGESLRRPPLFLSRRGRDELPLLRCHHPPSQYNPENYSRLLSATRKMLTQDTVPYRIAVTSQLLLQSNGTSQGDHDVS</sequence>
<feature type="transmembrane region" description="Helical" evidence="5">
    <location>
        <begin position="382"/>
        <end position="404"/>
    </location>
</feature>
<dbReference type="GO" id="GO:0022857">
    <property type="term" value="F:transmembrane transporter activity"/>
    <property type="evidence" value="ECO:0007669"/>
    <property type="project" value="InterPro"/>
</dbReference>
<name>A0A2D0QBR0_ICTPU</name>
<gene>
    <name evidence="8" type="primary">slc22a31</name>
</gene>
<feature type="domain" description="Major facilitator superfamily (MFS) profile" evidence="6">
    <location>
        <begin position="90"/>
        <end position="558"/>
    </location>
</feature>
<feature type="transmembrane region" description="Helical" evidence="5">
    <location>
        <begin position="501"/>
        <end position="520"/>
    </location>
</feature>
<protein>
    <submittedName>
        <fullName evidence="8">Solute carrier family 22 member 31</fullName>
    </submittedName>
</protein>
<evidence type="ECO:0000256" key="2">
    <source>
        <dbReference type="ARBA" id="ARBA00022692"/>
    </source>
</evidence>
<dbReference type="KEGG" id="ipu:108259682"/>
<dbReference type="PANTHER" id="PTHR24064">
    <property type="entry name" value="SOLUTE CARRIER FAMILY 22 MEMBER"/>
    <property type="match status" value="1"/>
</dbReference>
<dbReference type="Proteomes" id="UP000221080">
    <property type="component" value="Chromosome 27"/>
</dbReference>
<dbReference type="PROSITE" id="PS50850">
    <property type="entry name" value="MFS"/>
    <property type="match status" value="1"/>
</dbReference>
<dbReference type="GeneID" id="108259682"/>